<evidence type="ECO:0000256" key="2">
    <source>
        <dbReference type="RuleBase" id="RU000397"/>
    </source>
</evidence>
<keyword evidence="5" id="KW-1185">Reference proteome</keyword>
<accession>A0A0C2EAL5</accession>
<dbReference type="PANTHER" id="PTHR43454">
    <property type="entry name" value="GLYCERALDEHYDE-3-PHOSPHATE DEHYDROGENASE"/>
    <property type="match status" value="1"/>
</dbReference>
<dbReference type="InterPro" id="IPR020829">
    <property type="entry name" value="GlycerAld_3-P_DH_cat"/>
</dbReference>
<keyword evidence="1" id="KW-0560">Oxidoreductase</keyword>
<dbReference type="Proteomes" id="UP000035068">
    <property type="component" value="Unassembled WGS sequence"/>
</dbReference>
<dbReference type="SMART" id="SM00846">
    <property type="entry name" value="Gp_dh_N"/>
    <property type="match status" value="1"/>
</dbReference>
<dbReference type="AlphaFoldDB" id="A0A0C2EAL5"/>
<dbReference type="Gene3D" id="3.40.50.720">
    <property type="entry name" value="NAD(P)-binding Rossmann-like Domain"/>
    <property type="match status" value="1"/>
</dbReference>
<reference evidence="4 5" key="1">
    <citation type="submission" date="2014-12" db="EMBL/GenBank/DDBJ databases">
        <title>Genomes of Geoalkalibacter ferrihydriticus and Geoalkalibacter subterraneus, two haloalkaliphilic metal-reducing members of the Geobacteraceae.</title>
        <authorList>
            <person name="Badalamenti J.P."/>
            <person name="Torres C.I."/>
            <person name="Krajmalnik-Brown R."/>
            <person name="Bond D.R."/>
        </authorList>
    </citation>
    <scope>NUCLEOTIDE SEQUENCE [LARGE SCALE GENOMIC DNA]</scope>
    <source>
        <strain evidence="4 5">DSM 17813</strain>
    </source>
</reference>
<evidence type="ECO:0000313" key="4">
    <source>
        <dbReference type="EMBL" id="KIH75603.1"/>
    </source>
</evidence>
<dbReference type="Pfam" id="PF00044">
    <property type="entry name" value="Gp_dh_N"/>
    <property type="match status" value="1"/>
</dbReference>
<comment type="similarity">
    <text evidence="2">Belongs to the glyceraldehyde-3-phosphate dehydrogenase family.</text>
</comment>
<gene>
    <name evidence="4" type="ORF">GFER_15810</name>
</gene>
<dbReference type="PRINTS" id="PR00078">
    <property type="entry name" value="G3PDHDRGNASE"/>
</dbReference>
<dbReference type="NCBIfam" id="NF006139">
    <property type="entry name" value="PRK08289.1"/>
    <property type="match status" value="1"/>
</dbReference>
<evidence type="ECO:0000259" key="3">
    <source>
        <dbReference type="SMART" id="SM00846"/>
    </source>
</evidence>
<dbReference type="InterPro" id="IPR020830">
    <property type="entry name" value="GlycerAld_3-P_DH_AS"/>
</dbReference>
<dbReference type="CDD" id="cd18126">
    <property type="entry name" value="GAPDH_I_C"/>
    <property type="match status" value="1"/>
</dbReference>
<dbReference type="PANTHER" id="PTHR43454:SF1">
    <property type="entry name" value="GLYCERALDEHYDE 3-PHOSPHATE DEHYDROGENASE NAD(P) BINDING DOMAIN-CONTAINING PROTEIN"/>
    <property type="match status" value="1"/>
</dbReference>
<name>A0A0C2EAL5_9BACT</name>
<dbReference type="PROSITE" id="PS00071">
    <property type="entry name" value="GAPDH"/>
    <property type="match status" value="1"/>
</dbReference>
<dbReference type="GO" id="GO:0016620">
    <property type="term" value="F:oxidoreductase activity, acting on the aldehyde or oxo group of donors, NAD or NADP as acceptor"/>
    <property type="evidence" value="ECO:0007669"/>
    <property type="project" value="InterPro"/>
</dbReference>
<dbReference type="EMBL" id="JWJD01000009">
    <property type="protein sequence ID" value="KIH75603.1"/>
    <property type="molecule type" value="Genomic_DNA"/>
</dbReference>
<dbReference type="SUPFAM" id="SSF55347">
    <property type="entry name" value="Glyceraldehyde-3-phosphate dehydrogenase-like, C-terminal domain"/>
    <property type="match status" value="1"/>
</dbReference>
<dbReference type="Pfam" id="PF02800">
    <property type="entry name" value="Gp_dh_C"/>
    <property type="match status" value="1"/>
</dbReference>
<sequence>MSISKSEAYFKDYKEREALAERMLPLIGALYRDHGVVISVYGRSITRGTAIDILKAHRFARQILENELSVRETYPVLEAMTKLELASARVDLGKLTVRYLSQGMDISVEQFVRQELGGINTGKASVLSEPQDVVLYGFGRIGRLLARILIDKTGGGDKLRLRAAVVRKGGPDDLIKRASLLRRDSVHGHFHGTIMVDEEENAIIANGNLIRLIYADSPEDIDYIQYGIKDALLIDNTGKWRDREGLSRHLKSKGVAKVILTAPGKGDLPNVVFGVNNELITADERIFTAASCTTNAIVPVLKAVNDRFGITQGHVETCHSYTNDQNLIDNYHAGNRRGRSAPLNMVITETGAAKAVAKAVPELAGKLTGNAIRVPTPNVSLAILNLELEQETSVEELNLYLRDTSLDSPLQNQIDYTNSPEVVSSDFVGSPFAGIVDSLATIVNGKRCVLYVWYDNEFGYSCQVVRMAEKLAGLDFPIYPH</sequence>
<organism evidence="4 5">
    <name type="scientific">Geoalkalibacter ferrihydriticus DSM 17813</name>
    <dbReference type="NCBI Taxonomy" id="1121915"/>
    <lineage>
        <taxon>Bacteria</taxon>
        <taxon>Pseudomonadati</taxon>
        <taxon>Thermodesulfobacteriota</taxon>
        <taxon>Desulfuromonadia</taxon>
        <taxon>Desulfuromonadales</taxon>
        <taxon>Geoalkalibacteraceae</taxon>
        <taxon>Geoalkalibacter</taxon>
    </lineage>
</organism>
<dbReference type="SUPFAM" id="SSF51735">
    <property type="entry name" value="NAD(P)-binding Rossmann-fold domains"/>
    <property type="match status" value="1"/>
</dbReference>
<dbReference type="RefSeq" id="WP_040100947.1">
    <property type="nucleotide sequence ID" value="NZ_JWJD01000009.1"/>
</dbReference>
<evidence type="ECO:0000256" key="1">
    <source>
        <dbReference type="ARBA" id="ARBA00023002"/>
    </source>
</evidence>
<dbReference type="CDD" id="cd05214">
    <property type="entry name" value="GAPDH_I_N"/>
    <property type="match status" value="1"/>
</dbReference>
<dbReference type="InterPro" id="IPR036291">
    <property type="entry name" value="NAD(P)-bd_dom_sf"/>
</dbReference>
<dbReference type="GO" id="GO:0051287">
    <property type="term" value="F:NAD binding"/>
    <property type="evidence" value="ECO:0007669"/>
    <property type="project" value="InterPro"/>
</dbReference>
<comment type="caution">
    <text evidence="4">The sequence shown here is derived from an EMBL/GenBank/DDBJ whole genome shotgun (WGS) entry which is preliminary data.</text>
</comment>
<dbReference type="InterPro" id="IPR020831">
    <property type="entry name" value="GlycerAld/Erythrose_P_DH"/>
</dbReference>
<proteinExistence type="inferred from homology"/>
<dbReference type="InterPro" id="IPR020828">
    <property type="entry name" value="GlycerAld_3-P_DH_NAD(P)-bd"/>
</dbReference>
<feature type="domain" description="Glyceraldehyde 3-phosphate dehydrogenase NAD(P) binding" evidence="3">
    <location>
        <begin position="131"/>
        <end position="292"/>
    </location>
</feature>
<protein>
    <submittedName>
        <fullName evidence="4">Glyceraldehyde-3-phosphate dehydrogenase</fullName>
    </submittedName>
</protein>
<evidence type="ECO:0000313" key="5">
    <source>
        <dbReference type="Proteomes" id="UP000035068"/>
    </source>
</evidence>
<dbReference type="Gene3D" id="3.30.360.10">
    <property type="entry name" value="Dihydrodipicolinate Reductase, domain 2"/>
    <property type="match status" value="1"/>
</dbReference>